<dbReference type="GeneID" id="99987457"/>
<evidence type="ECO:0000259" key="1">
    <source>
        <dbReference type="Pfam" id="PF08818"/>
    </source>
</evidence>
<evidence type="ECO:0000313" key="2">
    <source>
        <dbReference type="EMBL" id="SEW31626.1"/>
    </source>
</evidence>
<proteinExistence type="predicted"/>
<dbReference type="InterPro" id="IPR014922">
    <property type="entry name" value="YdhG-like"/>
</dbReference>
<dbReference type="Gene3D" id="3.90.1150.200">
    <property type="match status" value="1"/>
</dbReference>
<name>A0A1I0QVB9_9BACT</name>
<dbReference type="Pfam" id="PF08818">
    <property type="entry name" value="DUF1801"/>
    <property type="match status" value="1"/>
</dbReference>
<protein>
    <submittedName>
        <fullName evidence="2">Uncharacterized conserved protein YdeI, YjbR/CyaY-like superfamily, DUF1801 family</fullName>
    </submittedName>
</protein>
<dbReference type="AlphaFoldDB" id="A0A1I0QVB9"/>
<dbReference type="RefSeq" id="WP_090259154.1">
    <property type="nucleotide sequence ID" value="NZ_FOIR01000002.1"/>
</dbReference>
<dbReference type="EMBL" id="FOIR01000002">
    <property type="protein sequence ID" value="SEW31626.1"/>
    <property type="molecule type" value="Genomic_DNA"/>
</dbReference>
<accession>A0A1I0QVB9</accession>
<dbReference type="InterPro" id="IPR016786">
    <property type="entry name" value="YdeI_bac"/>
</dbReference>
<keyword evidence="3" id="KW-1185">Reference proteome</keyword>
<feature type="domain" description="YdhG-like" evidence="1">
    <location>
        <begin position="29"/>
        <end position="126"/>
    </location>
</feature>
<organism evidence="2 3">
    <name type="scientific">Roseivirga pacifica</name>
    <dbReference type="NCBI Taxonomy" id="1267423"/>
    <lineage>
        <taxon>Bacteria</taxon>
        <taxon>Pseudomonadati</taxon>
        <taxon>Bacteroidota</taxon>
        <taxon>Cytophagia</taxon>
        <taxon>Cytophagales</taxon>
        <taxon>Roseivirgaceae</taxon>
        <taxon>Roseivirga</taxon>
    </lineage>
</organism>
<dbReference type="Pfam" id="PF13376">
    <property type="entry name" value="OmdA"/>
    <property type="match status" value="1"/>
</dbReference>
<dbReference type="Proteomes" id="UP000199437">
    <property type="component" value="Unassembled WGS sequence"/>
</dbReference>
<gene>
    <name evidence="2" type="ORF">SAMN05216290_2767</name>
</gene>
<reference evidence="3" key="1">
    <citation type="submission" date="2016-10" db="EMBL/GenBank/DDBJ databases">
        <authorList>
            <person name="Varghese N."/>
            <person name="Submissions S."/>
        </authorList>
    </citation>
    <scope>NUCLEOTIDE SEQUENCE [LARGE SCALE GENOMIC DNA]</scope>
    <source>
        <strain evidence="3">CGMCC 1.12402</strain>
    </source>
</reference>
<dbReference type="STRING" id="1267423.SAMN05216290_2767"/>
<dbReference type="OrthoDB" id="9800461at2"/>
<sequence length="206" mass="22889">MTTDVNTYLAEGCGRCALGGTPDCKVHSWTNELKLLRQVVLDCGLTEESKWGVPCYTYHGDNVAVISAFKNYACLSFFKGALLQDSHKILDKPGENTQSARIIKITSTKQAQALAPILKAYIFEAVEVEKAGLKVSFEKAPEPIPEELASKFKEEPNLKAAFEALTPGRQRGYILHFSQPKQAKTRVSRIEKCIPKIMEGKGFHDR</sequence>
<dbReference type="SUPFAM" id="SSF159888">
    <property type="entry name" value="YdhG-like"/>
    <property type="match status" value="1"/>
</dbReference>
<evidence type="ECO:0000313" key="3">
    <source>
        <dbReference type="Proteomes" id="UP000199437"/>
    </source>
</evidence>
<dbReference type="PIRSF" id="PIRSF021308">
    <property type="entry name" value="UCP021308"/>
    <property type="match status" value="1"/>
</dbReference>